<feature type="transmembrane region" description="Helical" evidence="1">
    <location>
        <begin position="49"/>
        <end position="71"/>
    </location>
</feature>
<keyword evidence="1" id="KW-0812">Transmembrane</keyword>
<feature type="transmembrane region" description="Helical" evidence="1">
    <location>
        <begin position="77"/>
        <end position="99"/>
    </location>
</feature>
<proteinExistence type="predicted"/>
<name>A0ABW3U191_9BACL</name>
<sequence length="103" mass="11963">MYEGFDIWAFLAGLPTGLLICGIVFYFVRKKNMKERVYDERYKNLHRHAKSISWHVTAVAIIIAWLITMIVEGPKLAFFLLTFLWVTHMISWIIGAAVASKHH</sequence>
<dbReference type="Proteomes" id="UP001597231">
    <property type="component" value="Unassembled WGS sequence"/>
</dbReference>
<keyword evidence="1" id="KW-1133">Transmembrane helix</keyword>
<protein>
    <submittedName>
        <fullName evidence="2">DUF3796 domain-containing protein</fullName>
    </submittedName>
</protein>
<dbReference type="InterPro" id="IPR019235">
    <property type="entry name" value="DUF2178_TM"/>
</dbReference>
<dbReference type="Pfam" id="PF09946">
    <property type="entry name" value="DUF2178"/>
    <property type="match status" value="1"/>
</dbReference>
<keyword evidence="1" id="KW-0472">Membrane</keyword>
<keyword evidence="3" id="KW-1185">Reference proteome</keyword>
<dbReference type="EMBL" id="JBHTLT010000129">
    <property type="protein sequence ID" value="MFD1206745.1"/>
    <property type="molecule type" value="Genomic_DNA"/>
</dbReference>
<accession>A0ABW3U191</accession>
<evidence type="ECO:0000256" key="1">
    <source>
        <dbReference type="SAM" id="Phobius"/>
    </source>
</evidence>
<comment type="caution">
    <text evidence="2">The sequence shown here is derived from an EMBL/GenBank/DDBJ whole genome shotgun (WGS) entry which is preliminary data.</text>
</comment>
<evidence type="ECO:0000313" key="3">
    <source>
        <dbReference type="Proteomes" id="UP001597231"/>
    </source>
</evidence>
<gene>
    <name evidence="2" type="ORF">ACFQ38_16740</name>
</gene>
<reference evidence="3" key="1">
    <citation type="journal article" date="2019" name="Int. J. Syst. Evol. Microbiol.">
        <title>The Global Catalogue of Microorganisms (GCM) 10K type strain sequencing project: providing services to taxonomists for standard genome sequencing and annotation.</title>
        <authorList>
            <consortium name="The Broad Institute Genomics Platform"/>
            <consortium name="The Broad Institute Genome Sequencing Center for Infectious Disease"/>
            <person name="Wu L."/>
            <person name="Ma J."/>
        </authorList>
    </citation>
    <scope>NUCLEOTIDE SEQUENCE [LARGE SCALE GENOMIC DNA]</scope>
    <source>
        <strain evidence="3">CCUG 53915</strain>
    </source>
</reference>
<dbReference type="RefSeq" id="WP_381482383.1">
    <property type="nucleotide sequence ID" value="NZ_JBHTLT010000129.1"/>
</dbReference>
<evidence type="ECO:0000313" key="2">
    <source>
        <dbReference type="EMBL" id="MFD1206745.1"/>
    </source>
</evidence>
<feature type="transmembrane region" description="Helical" evidence="1">
    <location>
        <begin position="6"/>
        <end position="28"/>
    </location>
</feature>
<organism evidence="2 3">
    <name type="scientific">Sporosarcina contaminans</name>
    <dbReference type="NCBI Taxonomy" id="633403"/>
    <lineage>
        <taxon>Bacteria</taxon>
        <taxon>Bacillati</taxon>
        <taxon>Bacillota</taxon>
        <taxon>Bacilli</taxon>
        <taxon>Bacillales</taxon>
        <taxon>Caryophanaceae</taxon>
        <taxon>Sporosarcina</taxon>
    </lineage>
</organism>